<name>U2H877_9SPHI</name>
<keyword evidence="2" id="KW-1185">Reference proteome</keyword>
<dbReference type="eggNOG" id="ENOG5032UAM">
    <property type="taxonomic scope" value="Bacteria"/>
</dbReference>
<evidence type="ECO:0000313" key="1">
    <source>
        <dbReference type="EMBL" id="ERJ57921.1"/>
    </source>
</evidence>
<dbReference type="Proteomes" id="UP000016584">
    <property type="component" value="Unassembled WGS sequence"/>
</dbReference>
<dbReference type="RefSeq" id="WP_021071690.1">
    <property type="nucleotide sequence ID" value="NZ_ATDL01000020.1"/>
</dbReference>
<dbReference type="EMBL" id="ATDL01000020">
    <property type="protein sequence ID" value="ERJ57921.1"/>
    <property type="molecule type" value="Genomic_DNA"/>
</dbReference>
<sequence>MKKYLLIIALVGLLQTGCYKDKNNYVVSPINEAIIKTASEEYAVEQLTDLNITTEISYSLDRNDTYSYEWKIFESREKNDYTDRVPYGEVIANTKDLNEKIFTPAGKYVLLYTVINNNTGVRNFKELKLTVNSGFYEGLVVAYDKDDHAELGFIRKDDQIGYDLFQAMNGEKAVGTVQKVNSLVVKSLRMLALTTTVNHYQLGADEFSLLGSKNTLFIQGVNSFGDSYFGGNKMSYYDAPSDVFYINKGKIYADMGPDFAGQMAGQYSQPFYYSHGDYQLYPFLFNGKGGGNIIFYDNLNKKFLQAKYNERELYNVAQRPTDSFDPNNVGKTAVGAMLGFGGEVYYIMESGTGRDLYTMTQYNDGITNRILPINLANSPGLDKAKIFDARSEKGQIYYALDNKLYLYNVDVNAAQLIKTFGDGEQIADIHVHRANMWQNSIDEAFDKRIYIATNSGENGKVYQYQIQANGTIADRPDKEFKDFGKIVSITYRNPNE</sequence>
<gene>
    <name evidence="1" type="ORF">M472_03990</name>
</gene>
<dbReference type="PATRIC" id="fig|1346330.5.peg.3558"/>
<dbReference type="Pfam" id="PF16407">
    <property type="entry name" value="PKD_2"/>
    <property type="match status" value="1"/>
</dbReference>
<comment type="caution">
    <text evidence="1">The sequence shown here is derived from an EMBL/GenBank/DDBJ whole genome shotgun (WGS) entry which is preliminary data.</text>
</comment>
<dbReference type="InterPro" id="IPR032183">
    <property type="entry name" value="PKD-like"/>
</dbReference>
<proteinExistence type="predicted"/>
<evidence type="ECO:0008006" key="3">
    <source>
        <dbReference type="Google" id="ProtNLM"/>
    </source>
</evidence>
<accession>U2H877</accession>
<reference evidence="1 2" key="1">
    <citation type="journal article" date="2013" name="Genome Announc.">
        <title>The Draft Genome Sequence of Sphingomonas paucimobilis Strain HER1398 (Proteobacteria), Host to the Giant PAU Phage, Indicates That It Is a Member of the Genus Sphingobacterium (Bacteroidetes).</title>
        <authorList>
            <person name="White R.A.III."/>
            <person name="Suttle C.A."/>
        </authorList>
    </citation>
    <scope>NUCLEOTIDE SEQUENCE [LARGE SCALE GENOMIC DNA]</scope>
    <source>
        <strain evidence="1 2">HER1398</strain>
    </source>
</reference>
<organism evidence="1 2">
    <name type="scientific">Sphingobacterium paucimobilis HER1398</name>
    <dbReference type="NCBI Taxonomy" id="1346330"/>
    <lineage>
        <taxon>Bacteria</taxon>
        <taxon>Pseudomonadati</taxon>
        <taxon>Bacteroidota</taxon>
        <taxon>Sphingobacteriia</taxon>
        <taxon>Sphingobacteriales</taxon>
        <taxon>Sphingobacteriaceae</taxon>
        <taxon>Sphingobacterium</taxon>
    </lineage>
</organism>
<dbReference type="STRING" id="1346330.M472_03990"/>
<dbReference type="OrthoDB" id="1095195at2"/>
<evidence type="ECO:0000313" key="2">
    <source>
        <dbReference type="Proteomes" id="UP000016584"/>
    </source>
</evidence>
<protein>
    <recommendedName>
        <fullName evidence="3">PKD-like family protein</fullName>
    </recommendedName>
</protein>
<dbReference type="AlphaFoldDB" id="U2H877"/>